<feature type="chain" id="PRO_5007844091" description="Secreted protein" evidence="1">
    <location>
        <begin position="21"/>
        <end position="169"/>
    </location>
</feature>
<dbReference type="OrthoDB" id="3044029at2759"/>
<proteinExistence type="predicted"/>
<feature type="signal peptide" evidence="1">
    <location>
        <begin position="1"/>
        <end position="20"/>
    </location>
</feature>
<dbReference type="OMA" id="YGCARIV"/>
<accession>A0A163M091</accession>
<evidence type="ECO:0000313" key="2">
    <source>
        <dbReference type="EMBL" id="SAM00028.1"/>
    </source>
</evidence>
<evidence type="ECO:0008006" key="4">
    <source>
        <dbReference type="Google" id="ProtNLM"/>
    </source>
</evidence>
<evidence type="ECO:0000313" key="3">
    <source>
        <dbReference type="Proteomes" id="UP000078561"/>
    </source>
</evidence>
<protein>
    <recommendedName>
        <fullName evidence="4">Secreted protein</fullName>
    </recommendedName>
</protein>
<dbReference type="Proteomes" id="UP000078561">
    <property type="component" value="Unassembled WGS sequence"/>
</dbReference>
<dbReference type="EMBL" id="LT553105">
    <property type="protein sequence ID" value="SAM00028.1"/>
    <property type="molecule type" value="Genomic_DNA"/>
</dbReference>
<dbReference type="STRING" id="4829.A0A163M091"/>
<keyword evidence="1" id="KW-0732">Signal</keyword>
<gene>
    <name evidence="2" type="primary">ABSGL_05694.1 scaffold 7421</name>
</gene>
<sequence>MTSLTRLALLFLVCVSCILALPVDKRAGYTIKLTSGTAFCSFLPPHPGDDVGGTEENGIPFCSTSSLSSSGKVFPSGFIKSAHFVQQANYVQVTGRMDRSKYQLSSSDGGGQYDNKDISGVTCNGYKYWVNMLEPDVNQYCIRCCKSQSDCNLGLSTYGCERIIPGDYS</sequence>
<dbReference type="AlphaFoldDB" id="A0A163M091"/>
<keyword evidence="3" id="KW-1185">Reference proteome</keyword>
<dbReference type="InParanoid" id="A0A163M091"/>
<organism evidence="2">
    <name type="scientific">Absidia glauca</name>
    <name type="common">Pin mould</name>
    <dbReference type="NCBI Taxonomy" id="4829"/>
    <lineage>
        <taxon>Eukaryota</taxon>
        <taxon>Fungi</taxon>
        <taxon>Fungi incertae sedis</taxon>
        <taxon>Mucoromycota</taxon>
        <taxon>Mucoromycotina</taxon>
        <taxon>Mucoromycetes</taxon>
        <taxon>Mucorales</taxon>
        <taxon>Cunninghamellaceae</taxon>
        <taxon>Absidia</taxon>
    </lineage>
</organism>
<evidence type="ECO:0000256" key="1">
    <source>
        <dbReference type="SAM" id="SignalP"/>
    </source>
</evidence>
<reference evidence="2" key="1">
    <citation type="submission" date="2016-04" db="EMBL/GenBank/DDBJ databases">
        <authorList>
            <person name="Evans L.H."/>
            <person name="Alamgir A."/>
            <person name="Owens N."/>
            <person name="Weber N.D."/>
            <person name="Virtaneva K."/>
            <person name="Barbian K."/>
            <person name="Babar A."/>
            <person name="Rosenke K."/>
        </authorList>
    </citation>
    <scope>NUCLEOTIDE SEQUENCE [LARGE SCALE GENOMIC DNA]</scope>
    <source>
        <strain evidence="2">CBS 101.48</strain>
    </source>
</reference>
<name>A0A163M091_ABSGL</name>